<evidence type="ECO:0000256" key="1">
    <source>
        <dbReference type="ARBA" id="ARBA00004496"/>
    </source>
</evidence>
<comment type="subcellular location">
    <subcellularLocation>
        <location evidence="1 8">Cytoplasm</location>
    </subcellularLocation>
</comment>
<dbReference type="HAMAP" id="MF_01161">
    <property type="entry name" value="tRNA_Ile_lys_synt"/>
    <property type="match status" value="1"/>
</dbReference>
<dbReference type="SUPFAM" id="SSF52402">
    <property type="entry name" value="Adenine nucleotide alpha hydrolases-like"/>
    <property type="match status" value="1"/>
</dbReference>
<dbReference type="GO" id="GO:0005524">
    <property type="term" value="F:ATP binding"/>
    <property type="evidence" value="ECO:0007669"/>
    <property type="project" value="UniProtKB-UniRule"/>
</dbReference>
<evidence type="ECO:0000256" key="7">
    <source>
        <dbReference type="ARBA" id="ARBA00048539"/>
    </source>
</evidence>
<comment type="domain">
    <text evidence="8">The N-terminal region contains the highly conserved SGGXDS motif, predicted to be a P-loop motif involved in ATP binding.</text>
</comment>
<keyword evidence="6 8" id="KW-0067">ATP-binding</keyword>
<keyword evidence="2 8" id="KW-0963">Cytoplasm</keyword>
<dbReference type="NCBIfam" id="TIGR02433">
    <property type="entry name" value="lysidine_TilS_C"/>
    <property type="match status" value="1"/>
</dbReference>
<dbReference type="SMART" id="SM00977">
    <property type="entry name" value="TilS_C"/>
    <property type="match status" value="1"/>
</dbReference>
<reference evidence="9 10" key="1">
    <citation type="submission" date="2019-09" db="EMBL/GenBank/DDBJ databases">
        <title>Genome sequence of Hymenobacter sp. M3.</title>
        <authorList>
            <person name="Srinivasan S."/>
        </authorList>
    </citation>
    <scope>NUCLEOTIDE SEQUENCE [LARGE SCALE GENOMIC DNA]</scope>
    <source>
        <strain evidence="9 10">M3</strain>
    </source>
</reference>
<dbReference type="InterPro" id="IPR014729">
    <property type="entry name" value="Rossmann-like_a/b/a_fold"/>
</dbReference>
<feature type="binding site" evidence="8">
    <location>
        <begin position="27"/>
        <end position="32"/>
    </location>
    <ligand>
        <name>ATP</name>
        <dbReference type="ChEBI" id="CHEBI:30616"/>
    </ligand>
</feature>
<comment type="catalytic activity">
    <reaction evidence="7 8">
        <text>cytidine(34) in tRNA(Ile2) + L-lysine + ATP = lysidine(34) in tRNA(Ile2) + AMP + diphosphate + H(+)</text>
        <dbReference type="Rhea" id="RHEA:43744"/>
        <dbReference type="Rhea" id="RHEA-COMP:10625"/>
        <dbReference type="Rhea" id="RHEA-COMP:10670"/>
        <dbReference type="ChEBI" id="CHEBI:15378"/>
        <dbReference type="ChEBI" id="CHEBI:30616"/>
        <dbReference type="ChEBI" id="CHEBI:32551"/>
        <dbReference type="ChEBI" id="CHEBI:33019"/>
        <dbReference type="ChEBI" id="CHEBI:82748"/>
        <dbReference type="ChEBI" id="CHEBI:83665"/>
        <dbReference type="ChEBI" id="CHEBI:456215"/>
        <dbReference type="EC" id="6.3.4.19"/>
    </reaction>
</comment>
<dbReference type="InterPro" id="IPR012796">
    <property type="entry name" value="Lysidine-tRNA-synth_C"/>
</dbReference>
<dbReference type="PANTHER" id="PTHR43033">
    <property type="entry name" value="TRNA(ILE)-LYSIDINE SYNTHASE-RELATED"/>
    <property type="match status" value="1"/>
</dbReference>
<dbReference type="InterPro" id="IPR012795">
    <property type="entry name" value="tRNA_Ile_lys_synt_N"/>
</dbReference>
<dbReference type="Pfam" id="PF01171">
    <property type="entry name" value="ATP_bind_3"/>
    <property type="match status" value="1"/>
</dbReference>
<dbReference type="SUPFAM" id="SSF56037">
    <property type="entry name" value="PheT/TilS domain"/>
    <property type="match status" value="1"/>
</dbReference>
<sequence>MLDRVRQFIEEHQLFNPATDQLLVAVSGGMDSVVLLDVLHKLGVPLAVAHCHFGLRAEDADADEDFVRKLAKKYDAPYFVEFFDTKGFAEQEGLSTQMAARVLRYQWFEQVRRTQGLDYIATAHHQRDAAETMLLNLTHGTGLAGLHGIPVRQGRVVRPLLGLGKEDLYDHLVENRLAWREDASNDSTLYQRNKLRHEVLPVLRELNPSLDQTLQHTAERVRGAEALVQHFVDETARQARRDEADAVYFSIATLQATPAAALVLHELLRPFHFPWLTVKDIVASFHAVSGRQFESPTHRLVKDRDQLVVTPKNLSGFGTYQWPAGQSELVVDKLRLSMQEHPAEGYQVPRAKDVAAFDADKLKFPLTLRRWREGDWFMPIGLKGKKKISDFLIDQKVPLNLKDRVLLLTSADGKVTWVVGQRPDDRFKVTEETQRVLEVRLKR</sequence>
<gene>
    <name evidence="8 9" type="primary">tilS</name>
    <name evidence="9" type="ORF">F0P96_12570</name>
</gene>
<evidence type="ECO:0000256" key="4">
    <source>
        <dbReference type="ARBA" id="ARBA00022694"/>
    </source>
</evidence>
<dbReference type="AlphaFoldDB" id="A0A7L4ZWX9"/>
<evidence type="ECO:0000256" key="5">
    <source>
        <dbReference type="ARBA" id="ARBA00022741"/>
    </source>
</evidence>
<dbReference type="Gene3D" id="3.40.50.620">
    <property type="entry name" value="HUPs"/>
    <property type="match status" value="1"/>
</dbReference>
<organism evidence="9 10">
    <name type="scientific">Hymenobacter busanensis</name>
    <dbReference type="NCBI Taxonomy" id="2607656"/>
    <lineage>
        <taxon>Bacteria</taxon>
        <taxon>Pseudomonadati</taxon>
        <taxon>Bacteroidota</taxon>
        <taxon>Cytophagia</taxon>
        <taxon>Cytophagales</taxon>
        <taxon>Hymenobacteraceae</taxon>
        <taxon>Hymenobacter</taxon>
    </lineage>
</organism>
<evidence type="ECO:0000313" key="9">
    <source>
        <dbReference type="EMBL" id="KAA9332307.1"/>
    </source>
</evidence>
<comment type="caution">
    <text evidence="9">The sequence shown here is derived from an EMBL/GenBank/DDBJ whole genome shotgun (WGS) entry which is preliminary data.</text>
</comment>
<protein>
    <recommendedName>
        <fullName evidence="8">tRNA(Ile)-lysidine synthase</fullName>
        <ecNumber evidence="8">6.3.4.19</ecNumber>
    </recommendedName>
    <alternativeName>
        <fullName evidence="8">tRNA(Ile)-2-lysyl-cytidine synthase</fullName>
    </alternativeName>
    <alternativeName>
        <fullName evidence="8">tRNA(Ile)-lysidine synthetase</fullName>
    </alternativeName>
</protein>
<evidence type="ECO:0000256" key="6">
    <source>
        <dbReference type="ARBA" id="ARBA00022840"/>
    </source>
</evidence>
<dbReference type="GO" id="GO:0006400">
    <property type="term" value="P:tRNA modification"/>
    <property type="evidence" value="ECO:0007669"/>
    <property type="project" value="UniProtKB-UniRule"/>
</dbReference>
<dbReference type="RefSeq" id="WP_151079248.1">
    <property type="nucleotide sequence ID" value="NZ_CP047647.1"/>
</dbReference>
<evidence type="ECO:0000256" key="2">
    <source>
        <dbReference type="ARBA" id="ARBA00022490"/>
    </source>
</evidence>
<dbReference type="EMBL" id="VTWU01000004">
    <property type="protein sequence ID" value="KAA9332307.1"/>
    <property type="molecule type" value="Genomic_DNA"/>
</dbReference>
<accession>A0A7L4ZWX9</accession>
<keyword evidence="5 8" id="KW-0547">Nucleotide-binding</keyword>
<dbReference type="EC" id="6.3.4.19" evidence="8"/>
<comment type="function">
    <text evidence="8">Ligates lysine onto the cytidine present at position 34 of the AUA codon-specific tRNA(Ile) that contains the anticodon CAU, in an ATP-dependent manner. Cytidine is converted to lysidine, thus changing the amino acid specificity of the tRNA from methionine to isoleucine.</text>
</comment>
<name>A0A7L4ZWX9_9BACT</name>
<dbReference type="GO" id="GO:0032267">
    <property type="term" value="F:tRNA(Ile)-lysidine synthase activity"/>
    <property type="evidence" value="ECO:0007669"/>
    <property type="project" value="UniProtKB-EC"/>
</dbReference>
<comment type="similarity">
    <text evidence="8">Belongs to the tRNA(Ile)-lysidine synthase family.</text>
</comment>
<dbReference type="PANTHER" id="PTHR43033:SF1">
    <property type="entry name" value="TRNA(ILE)-LYSIDINE SYNTHASE-RELATED"/>
    <property type="match status" value="1"/>
</dbReference>
<evidence type="ECO:0000256" key="8">
    <source>
        <dbReference type="HAMAP-Rule" id="MF_01161"/>
    </source>
</evidence>
<evidence type="ECO:0000256" key="3">
    <source>
        <dbReference type="ARBA" id="ARBA00022598"/>
    </source>
</evidence>
<dbReference type="GO" id="GO:0005737">
    <property type="term" value="C:cytoplasm"/>
    <property type="evidence" value="ECO:0007669"/>
    <property type="project" value="UniProtKB-SubCell"/>
</dbReference>
<proteinExistence type="inferred from homology"/>
<dbReference type="CDD" id="cd01992">
    <property type="entry name" value="TilS_N"/>
    <property type="match status" value="1"/>
</dbReference>
<keyword evidence="3 8" id="KW-0436">Ligase</keyword>
<dbReference type="Proteomes" id="UP000326380">
    <property type="component" value="Unassembled WGS sequence"/>
</dbReference>
<dbReference type="Pfam" id="PF11734">
    <property type="entry name" value="TilS_C"/>
    <property type="match status" value="1"/>
</dbReference>
<keyword evidence="4 8" id="KW-0819">tRNA processing</keyword>
<dbReference type="NCBIfam" id="TIGR02432">
    <property type="entry name" value="lysidine_TilS_N"/>
    <property type="match status" value="1"/>
</dbReference>
<evidence type="ECO:0000313" key="10">
    <source>
        <dbReference type="Proteomes" id="UP000326380"/>
    </source>
</evidence>
<dbReference type="InterPro" id="IPR011063">
    <property type="entry name" value="TilS/TtcA_N"/>
</dbReference>
<keyword evidence="10" id="KW-1185">Reference proteome</keyword>
<dbReference type="InterPro" id="IPR012094">
    <property type="entry name" value="tRNA_Ile_lys_synt"/>
</dbReference>